<name>A0A8T4L6A2_9ARCH</name>
<dbReference type="PANTHER" id="PTHR10762:SF1">
    <property type="entry name" value="2-(3-AMINO-3-CARBOXYPROPYL)HISTIDINE SYNTHASE SUBUNIT 1"/>
    <property type="match status" value="1"/>
</dbReference>
<evidence type="ECO:0000256" key="1">
    <source>
        <dbReference type="ARBA" id="ARBA00001966"/>
    </source>
</evidence>
<evidence type="ECO:0000256" key="5">
    <source>
        <dbReference type="ARBA" id="ARBA00022691"/>
    </source>
</evidence>
<comment type="pathway">
    <text evidence="2 10">Protein modification; peptidyl-diphthamide biosynthesis.</text>
</comment>
<keyword evidence="7 10" id="KW-0408">Iron</keyword>
<evidence type="ECO:0000256" key="9">
    <source>
        <dbReference type="ARBA" id="ARBA00048403"/>
    </source>
</evidence>
<comment type="similarity">
    <text evidence="10">Belongs to the DPH1/DPH2 family.</text>
</comment>
<keyword evidence="6 10" id="KW-0479">Metal-binding</keyword>
<evidence type="ECO:0000256" key="6">
    <source>
        <dbReference type="ARBA" id="ARBA00022723"/>
    </source>
</evidence>
<dbReference type="EC" id="2.5.1.108" evidence="3 10"/>
<organism evidence="11 12">
    <name type="scientific">Candidatus Iainarchaeum sp</name>
    <dbReference type="NCBI Taxonomy" id="3101447"/>
    <lineage>
        <taxon>Archaea</taxon>
        <taxon>Candidatus Iainarchaeota</taxon>
        <taxon>Candidatus Iainarchaeia</taxon>
        <taxon>Candidatus Iainarchaeales</taxon>
        <taxon>Candidatus Iainarchaeaceae</taxon>
        <taxon>Candidatus Iainarchaeum</taxon>
    </lineage>
</organism>
<comment type="cofactor">
    <cofactor evidence="1 10">
        <name>[4Fe-4S] cluster</name>
        <dbReference type="ChEBI" id="CHEBI:49883"/>
    </cofactor>
</comment>
<comment type="caution">
    <text evidence="11">The sequence shown here is derived from an EMBL/GenBank/DDBJ whole genome shotgun (WGS) entry which is preliminary data.</text>
</comment>
<dbReference type="GO" id="GO:0051539">
    <property type="term" value="F:4 iron, 4 sulfur cluster binding"/>
    <property type="evidence" value="ECO:0007669"/>
    <property type="project" value="UniProtKB-UniRule"/>
</dbReference>
<dbReference type="PIRSF" id="PIRSF004967">
    <property type="entry name" value="DPH1"/>
    <property type="match status" value="1"/>
</dbReference>
<dbReference type="InterPro" id="IPR042263">
    <property type="entry name" value="DPH1/DPH2_1"/>
</dbReference>
<dbReference type="GO" id="GO:0017183">
    <property type="term" value="P:protein histidyl modification to diphthamide"/>
    <property type="evidence" value="ECO:0007669"/>
    <property type="project" value="UniProtKB-UniRule"/>
</dbReference>
<dbReference type="InterPro" id="IPR022428">
    <property type="entry name" value="Dph2_arc"/>
</dbReference>
<gene>
    <name evidence="11" type="primary">dph2</name>
    <name evidence="11" type="ORF">J4215_00690</name>
</gene>
<dbReference type="AlphaFoldDB" id="A0A8T4L6A2"/>
<dbReference type="NCBIfam" id="TIGR03682">
    <property type="entry name" value="arCOG04112"/>
    <property type="match status" value="1"/>
</dbReference>
<evidence type="ECO:0000256" key="7">
    <source>
        <dbReference type="ARBA" id="ARBA00023004"/>
    </source>
</evidence>
<dbReference type="Gene3D" id="3.40.50.11840">
    <property type="entry name" value="Diphthamide synthesis DPH1/DPH2 domain 1"/>
    <property type="match status" value="1"/>
</dbReference>
<comment type="catalytic activity">
    <reaction evidence="9 10">
        <text>L-histidyl-[translation elongation factor 2] + S-adenosyl-L-methionine = 2-[(3S)-amino-3-carboxypropyl]-L-histidyl-[translation elongation factor 2] + S-methyl-5'-thioadenosine + H(+)</text>
        <dbReference type="Rhea" id="RHEA:36783"/>
        <dbReference type="Rhea" id="RHEA-COMP:9748"/>
        <dbReference type="Rhea" id="RHEA-COMP:9749"/>
        <dbReference type="ChEBI" id="CHEBI:15378"/>
        <dbReference type="ChEBI" id="CHEBI:17509"/>
        <dbReference type="ChEBI" id="CHEBI:29979"/>
        <dbReference type="ChEBI" id="CHEBI:59789"/>
        <dbReference type="ChEBI" id="CHEBI:73995"/>
        <dbReference type="EC" id="2.5.1.108"/>
    </reaction>
</comment>
<comment type="function">
    <text evidence="10">Catalyzes the first step of diphthamide biosynthesis, i.e. the transfer of the 3-amino-3-carboxypropyl group from S-adenosyl-L-methionine (SAM) to the C2 position of the imidazole ring of the target histidine residue in translation elongation factor 2 (EF-2).</text>
</comment>
<proteinExistence type="inferred from homology"/>
<dbReference type="Proteomes" id="UP000675968">
    <property type="component" value="Unassembled WGS sequence"/>
</dbReference>
<reference evidence="11" key="2">
    <citation type="submission" date="2021-05" db="EMBL/GenBank/DDBJ databases">
        <title>Protein family content uncovers lineage relationships and bacterial pathway maintenance mechanisms in DPANN archaea.</title>
        <authorList>
            <person name="Castelle C.J."/>
            <person name="Meheust R."/>
            <person name="Jaffe A.L."/>
            <person name="Seitz K."/>
            <person name="Gong X."/>
            <person name="Baker B.J."/>
            <person name="Banfield J.F."/>
        </authorList>
    </citation>
    <scope>NUCLEOTIDE SEQUENCE</scope>
    <source>
        <strain evidence="11">RIFCSPLOWO2_01_FULL_AR10_48_17</strain>
    </source>
</reference>
<evidence type="ECO:0000256" key="3">
    <source>
        <dbReference type="ARBA" id="ARBA00012221"/>
    </source>
</evidence>
<dbReference type="Pfam" id="PF01866">
    <property type="entry name" value="Diphthamide_syn"/>
    <property type="match status" value="1"/>
</dbReference>
<dbReference type="Gene3D" id="3.40.50.11850">
    <property type="entry name" value="Diphthamide synthesis DPH1/DPH2 domain 2"/>
    <property type="match status" value="1"/>
</dbReference>
<dbReference type="InterPro" id="IPR042264">
    <property type="entry name" value="DPH1/DPH2_2"/>
</dbReference>
<dbReference type="EMBL" id="JAGVWC010000006">
    <property type="protein sequence ID" value="MBS3061079.1"/>
    <property type="molecule type" value="Genomic_DNA"/>
</dbReference>
<evidence type="ECO:0000256" key="8">
    <source>
        <dbReference type="ARBA" id="ARBA00023014"/>
    </source>
</evidence>
<dbReference type="Gene3D" id="3.40.50.11860">
    <property type="entry name" value="Diphthamide synthesis DPH1/DPH2 domain 3"/>
    <property type="match status" value="1"/>
</dbReference>
<keyword evidence="8 10" id="KW-0411">Iron-sulfur</keyword>
<keyword evidence="10" id="KW-0004">4Fe-4S</keyword>
<dbReference type="InterPro" id="IPR035435">
    <property type="entry name" value="DPH1/DPH2_euk_archaea"/>
</dbReference>
<keyword evidence="5 10" id="KW-0949">S-adenosyl-L-methionine</keyword>
<dbReference type="NCBIfam" id="TIGR00322">
    <property type="entry name" value="diphth2_R"/>
    <property type="match status" value="1"/>
</dbReference>
<dbReference type="GO" id="GO:0046872">
    <property type="term" value="F:metal ion binding"/>
    <property type="evidence" value="ECO:0007669"/>
    <property type="project" value="UniProtKB-KW"/>
</dbReference>
<reference evidence="11" key="1">
    <citation type="submission" date="2021-03" db="EMBL/GenBank/DDBJ databases">
        <authorList>
            <person name="Jaffe A."/>
        </authorList>
    </citation>
    <scope>NUCLEOTIDE SEQUENCE</scope>
    <source>
        <strain evidence="11">RIFCSPLOWO2_01_FULL_AR10_48_17</strain>
    </source>
</reference>
<evidence type="ECO:0000256" key="10">
    <source>
        <dbReference type="PIRNR" id="PIRNR004967"/>
    </source>
</evidence>
<keyword evidence="4 10" id="KW-0808">Transferase</keyword>
<evidence type="ECO:0000256" key="2">
    <source>
        <dbReference type="ARBA" id="ARBA00005156"/>
    </source>
</evidence>
<dbReference type="SFLD" id="SFLDS00032">
    <property type="entry name" value="Radical_SAM_3-amino-3-carboxyp"/>
    <property type="match status" value="1"/>
</dbReference>
<sequence>MFDAAQKQKPKLIALQIPEGLKPRGNDLQNEIEQKTGAQTILFIDPIFGACMLADETAKALGADLLVHFGHNRFYKENIATVYIPVRYTITEHELDQITKKIQTIIAKEKFSSIGLVAVIQTIHHLPNIQQRLAKHKITAVIGKENGFMENGQILGCNYSTAKLIANQVDAIFYIGDGRFHPVGLVIDTNKPVYTINPFTFETKAISNERDQFYKKRLGLIAKSQDAKHFGILVSTEKGQWGIQKALLAKKKIEQSKKTAIILVGGLLKPEYITGIKIDCLVNTACPRIATDDSNNYGVPVLSIYELEFALGNKPLEEFRLENTL</sequence>
<evidence type="ECO:0000256" key="4">
    <source>
        <dbReference type="ARBA" id="ARBA00022679"/>
    </source>
</evidence>
<evidence type="ECO:0000313" key="11">
    <source>
        <dbReference type="EMBL" id="MBS3061079.1"/>
    </source>
</evidence>
<evidence type="ECO:0000313" key="12">
    <source>
        <dbReference type="Proteomes" id="UP000675968"/>
    </source>
</evidence>
<dbReference type="InterPro" id="IPR042265">
    <property type="entry name" value="DPH1/DPH2_3"/>
</dbReference>
<protein>
    <recommendedName>
        <fullName evidence="3 10">2-(3-amino-3-carboxypropyl)histidine synthase</fullName>
        <ecNumber evidence="3 10">2.5.1.108</ecNumber>
    </recommendedName>
</protein>
<dbReference type="PANTHER" id="PTHR10762">
    <property type="entry name" value="DIPHTHAMIDE BIOSYNTHESIS PROTEIN"/>
    <property type="match status" value="1"/>
</dbReference>
<accession>A0A8T4L6A2</accession>
<dbReference type="InterPro" id="IPR016435">
    <property type="entry name" value="DPH1/DPH2"/>
</dbReference>
<dbReference type="GO" id="GO:0090560">
    <property type="term" value="F:2-(3-amino-3-carboxypropyl)histidine synthase activity"/>
    <property type="evidence" value="ECO:0007669"/>
    <property type="project" value="UniProtKB-UniRule"/>
</dbReference>